<reference evidence="2 3" key="1">
    <citation type="submission" date="2020-07" db="EMBL/GenBank/DDBJ databases">
        <title>Whole genome sequence of Sphingobium yanoikuyae A3.</title>
        <authorList>
            <person name="Han S.-S."/>
        </authorList>
    </citation>
    <scope>NUCLEOTIDE SEQUENCE [LARGE SCALE GENOMIC DNA]</scope>
    <source>
        <strain evidence="2 3">A3</strain>
        <plasmid evidence="2 3">pSYA3-1</plasmid>
    </source>
</reference>
<dbReference type="EMBL" id="CP060124">
    <property type="protein sequence ID" value="QNG49595.1"/>
    <property type="molecule type" value="Genomic_DNA"/>
</dbReference>
<dbReference type="RefSeq" id="WP_017503527.1">
    <property type="nucleotide sequence ID" value="NZ_JAOCLD010000048.1"/>
</dbReference>
<protein>
    <submittedName>
        <fullName evidence="2">Uncharacterized protein</fullName>
    </submittedName>
</protein>
<gene>
    <name evidence="2" type="ORF">H3V42_32445</name>
</gene>
<feature type="compositionally biased region" description="Polar residues" evidence="1">
    <location>
        <begin position="1"/>
        <end position="14"/>
    </location>
</feature>
<accession>A0A9X7UGB6</accession>
<organism evidence="2 3">
    <name type="scientific">Sphingobium yanoikuyae</name>
    <name type="common">Sphingomonas yanoikuyae</name>
    <dbReference type="NCBI Taxonomy" id="13690"/>
    <lineage>
        <taxon>Bacteria</taxon>
        <taxon>Pseudomonadati</taxon>
        <taxon>Pseudomonadota</taxon>
        <taxon>Alphaproteobacteria</taxon>
        <taxon>Sphingomonadales</taxon>
        <taxon>Sphingomonadaceae</taxon>
        <taxon>Sphingobium</taxon>
    </lineage>
</organism>
<proteinExistence type="predicted"/>
<evidence type="ECO:0000313" key="2">
    <source>
        <dbReference type="EMBL" id="QNG49595.1"/>
    </source>
</evidence>
<feature type="region of interest" description="Disordered" evidence="1">
    <location>
        <begin position="1"/>
        <end position="24"/>
    </location>
</feature>
<feature type="compositionally biased region" description="Basic and acidic residues" evidence="1">
    <location>
        <begin position="15"/>
        <end position="24"/>
    </location>
</feature>
<sequence length="91" mass="10356">METQSEVVQTATNQRGDKPQEGDRRWSLMRRADGFFTHYEEVYIDLYDHGGGVDGYWTRSHASGLFDDAEAAMKDALGSLTWLDARVARIE</sequence>
<name>A0A9X7UGB6_SPHYA</name>
<evidence type="ECO:0000256" key="1">
    <source>
        <dbReference type="SAM" id="MobiDB-lite"/>
    </source>
</evidence>
<dbReference type="AlphaFoldDB" id="A0A9X7UGB6"/>
<dbReference type="Proteomes" id="UP000515377">
    <property type="component" value="Plasmid pSYA3-1"/>
</dbReference>
<geneLocation type="plasmid" evidence="2 3">
    <name>pSYA3-1</name>
</geneLocation>
<evidence type="ECO:0000313" key="3">
    <source>
        <dbReference type="Proteomes" id="UP000515377"/>
    </source>
</evidence>
<keyword evidence="2" id="KW-0614">Plasmid</keyword>